<dbReference type="RefSeq" id="WP_397091627.1">
    <property type="nucleotide sequence ID" value="NZ_JBIRYO010000003.1"/>
</dbReference>
<gene>
    <name evidence="2" type="ORF">ACH49W_06870</name>
</gene>
<accession>A0ABW7WW81</accession>
<dbReference type="EMBL" id="JBIRYO010000003">
    <property type="protein sequence ID" value="MFI2473086.1"/>
    <property type="molecule type" value="Genomic_DNA"/>
</dbReference>
<evidence type="ECO:0000256" key="1">
    <source>
        <dbReference type="SAM" id="MobiDB-lite"/>
    </source>
</evidence>
<evidence type="ECO:0000313" key="3">
    <source>
        <dbReference type="Proteomes" id="UP001611415"/>
    </source>
</evidence>
<reference evidence="2 3" key="1">
    <citation type="submission" date="2024-10" db="EMBL/GenBank/DDBJ databases">
        <title>The Natural Products Discovery Center: Release of the First 8490 Sequenced Strains for Exploring Actinobacteria Biosynthetic Diversity.</title>
        <authorList>
            <person name="Kalkreuter E."/>
            <person name="Kautsar S.A."/>
            <person name="Yang D."/>
            <person name="Bader C.D."/>
            <person name="Teijaro C.N."/>
            <person name="Fluegel L."/>
            <person name="Davis C.M."/>
            <person name="Simpson J.R."/>
            <person name="Lauterbach L."/>
            <person name="Steele A.D."/>
            <person name="Gui C."/>
            <person name="Meng S."/>
            <person name="Li G."/>
            <person name="Viehrig K."/>
            <person name="Ye F."/>
            <person name="Su P."/>
            <person name="Kiefer A.F."/>
            <person name="Nichols A."/>
            <person name="Cepeda A.J."/>
            <person name="Yan W."/>
            <person name="Fan B."/>
            <person name="Jiang Y."/>
            <person name="Adhikari A."/>
            <person name="Zheng C.-J."/>
            <person name="Schuster L."/>
            <person name="Cowan T.M."/>
            <person name="Smanski M.J."/>
            <person name="Chevrette M.G."/>
            <person name="De Carvalho L.P.S."/>
            <person name="Shen B."/>
        </authorList>
    </citation>
    <scope>NUCLEOTIDE SEQUENCE [LARGE SCALE GENOMIC DNA]</scope>
    <source>
        <strain evidence="2 3">NPDC019275</strain>
    </source>
</reference>
<comment type="caution">
    <text evidence="2">The sequence shown here is derived from an EMBL/GenBank/DDBJ whole genome shotgun (WGS) entry which is preliminary data.</text>
</comment>
<protein>
    <submittedName>
        <fullName evidence="2">Uncharacterized protein</fullName>
    </submittedName>
</protein>
<sequence>MAAGGSDEFTGVERGIAASDVLTGGGRGADGADGFGEQDVRAEEAGGDRDGAAIGVEAVATRPLSPRTITDFEATLV</sequence>
<evidence type="ECO:0000313" key="2">
    <source>
        <dbReference type="EMBL" id="MFI2473086.1"/>
    </source>
</evidence>
<feature type="region of interest" description="Disordered" evidence="1">
    <location>
        <begin position="20"/>
        <end position="49"/>
    </location>
</feature>
<feature type="compositionally biased region" description="Gly residues" evidence="1">
    <location>
        <begin position="23"/>
        <end position="34"/>
    </location>
</feature>
<name>A0ABW7WW81_9NOCA</name>
<dbReference type="Proteomes" id="UP001611415">
    <property type="component" value="Unassembled WGS sequence"/>
</dbReference>
<proteinExistence type="predicted"/>
<feature type="compositionally biased region" description="Basic and acidic residues" evidence="1">
    <location>
        <begin position="38"/>
        <end position="49"/>
    </location>
</feature>
<keyword evidence="3" id="KW-1185">Reference proteome</keyword>
<organism evidence="2 3">
    <name type="scientific">Nocardia xishanensis</name>
    <dbReference type="NCBI Taxonomy" id="238964"/>
    <lineage>
        <taxon>Bacteria</taxon>
        <taxon>Bacillati</taxon>
        <taxon>Actinomycetota</taxon>
        <taxon>Actinomycetes</taxon>
        <taxon>Mycobacteriales</taxon>
        <taxon>Nocardiaceae</taxon>
        <taxon>Nocardia</taxon>
    </lineage>
</organism>